<sequence length="207" mass="22312">MTFSQENSVGGGGRTHFPSTPHMDASMYASFPSPFTGAGAPAPQHAGPGYWSASNAGGSASFPSPFNGAGGISAPHQHVRTGNYRHTGAGSSAGHELYRGNGNGGGSEAFPSPRVDDRMYIAPNNFGRPRSRSRSPLQWSMEQLDDLVGNSLRPRRARQAPPVRSDDPRAARAAARRWRPEQRSLTRARPPWPLERRPVTRGGGWRT</sequence>
<feature type="region of interest" description="Disordered" evidence="1">
    <location>
        <begin position="67"/>
        <end position="207"/>
    </location>
</feature>
<accession>A0A3L6RP13</accession>
<protein>
    <submittedName>
        <fullName evidence="2">Glycine-rich cell wall structural protein 1.0-like</fullName>
    </submittedName>
</protein>
<dbReference type="Proteomes" id="UP000275267">
    <property type="component" value="Unassembled WGS sequence"/>
</dbReference>
<evidence type="ECO:0000256" key="1">
    <source>
        <dbReference type="SAM" id="MobiDB-lite"/>
    </source>
</evidence>
<reference evidence="3" key="1">
    <citation type="journal article" date="2019" name="Nat. Commun.">
        <title>The genome of broomcorn millet.</title>
        <authorList>
            <person name="Zou C."/>
            <person name="Miki D."/>
            <person name="Li D."/>
            <person name="Tang Q."/>
            <person name="Xiao L."/>
            <person name="Rajput S."/>
            <person name="Deng P."/>
            <person name="Jia W."/>
            <person name="Huang R."/>
            <person name="Zhang M."/>
            <person name="Sun Y."/>
            <person name="Hu J."/>
            <person name="Fu X."/>
            <person name="Schnable P.S."/>
            <person name="Li F."/>
            <person name="Zhang H."/>
            <person name="Feng B."/>
            <person name="Zhu X."/>
            <person name="Liu R."/>
            <person name="Schnable J.C."/>
            <person name="Zhu J.-K."/>
            <person name="Zhang H."/>
        </authorList>
    </citation>
    <scope>NUCLEOTIDE SEQUENCE [LARGE SCALE GENOMIC DNA]</scope>
</reference>
<feature type="region of interest" description="Disordered" evidence="1">
    <location>
        <begin position="1"/>
        <end position="21"/>
    </location>
</feature>
<gene>
    <name evidence="2" type="ORF">C2845_PM11G08850</name>
</gene>
<name>A0A3L6RP13_PANMI</name>
<keyword evidence="3" id="KW-1185">Reference proteome</keyword>
<dbReference type="EMBL" id="PQIB02000007">
    <property type="protein sequence ID" value="RLN07064.1"/>
    <property type="molecule type" value="Genomic_DNA"/>
</dbReference>
<organism evidence="2 3">
    <name type="scientific">Panicum miliaceum</name>
    <name type="common">Proso millet</name>
    <name type="synonym">Broomcorn millet</name>
    <dbReference type="NCBI Taxonomy" id="4540"/>
    <lineage>
        <taxon>Eukaryota</taxon>
        <taxon>Viridiplantae</taxon>
        <taxon>Streptophyta</taxon>
        <taxon>Embryophyta</taxon>
        <taxon>Tracheophyta</taxon>
        <taxon>Spermatophyta</taxon>
        <taxon>Magnoliopsida</taxon>
        <taxon>Liliopsida</taxon>
        <taxon>Poales</taxon>
        <taxon>Poaceae</taxon>
        <taxon>PACMAD clade</taxon>
        <taxon>Panicoideae</taxon>
        <taxon>Panicodae</taxon>
        <taxon>Paniceae</taxon>
        <taxon>Panicinae</taxon>
        <taxon>Panicum</taxon>
        <taxon>Panicum sect. Panicum</taxon>
    </lineage>
</organism>
<proteinExistence type="predicted"/>
<evidence type="ECO:0000313" key="3">
    <source>
        <dbReference type="Proteomes" id="UP000275267"/>
    </source>
</evidence>
<dbReference type="AlphaFoldDB" id="A0A3L6RP13"/>
<evidence type="ECO:0000313" key="2">
    <source>
        <dbReference type="EMBL" id="RLN07064.1"/>
    </source>
</evidence>
<comment type="caution">
    <text evidence="2">The sequence shown here is derived from an EMBL/GenBank/DDBJ whole genome shotgun (WGS) entry which is preliminary data.</text>
</comment>